<reference evidence="9 10" key="1">
    <citation type="submission" date="2020-04" db="EMBL/GenBank/DDBJ databases">
        <title>Draft genome of Leeia sp. IMCC25680.</title>
        <authorList>
            <person name="Song J."/>
            <person name="Cho J.-C."/>
        </authorList>
    </citation>
    <scope>NUCLEOTIDE SEQUENCE [LARGE SCALE GENOMIC DNA]</scope>
    <source>
        <strain evidence="9 10">IMCC25680</strain>
    </source>
</reference>
<evidence type="ECO:0000313" key="9">
    <source>
        <dbReference type="EMBL" id="NLR74613.1"/>
    </source>
</evidence>
<name>A0A847S489_9NEIS</name>
<dbReference type="EC" id="5.2.1.8" evidence="3"/>
<evidence type="ECO:0000259" key="8">
    <source>
        <dbReference type="PROSITE" id="PS50198"/>
    </source>
</evidence>
<evidence type="ECO:0000313" key="10">
    <source>
        <dbReference type="Proteomes" id="UP000587991"/>
    </source>
</evidence>
<comment type="similarity">
    <text evidence="2">Belongs to the PpiC/parvulin rotamase family.</text>
</comment>
<dbReference type="Proteomes" id="UP000587991">
    <property type="component" value="Unassembled WGS sequence"/>
</dbReference>
<keyword evidence="4" id="KW-0732">Signal</keyword>
<dbReference type="AlphaFoldDB" id="A0A847S489"/>
<organism evidence="9 10">
    <name type="scientific">Leeia aquatica</name>
    <dbReference type="NCBI Taxonomy" id="2725557"/>
    <lineage>
        <taxon>Bacteria</taxon>
        <taxon>Pseudomonadati</taxon>
        <taxon>Pseudomonadota</taxon>
        <taxon>Betaproteobacteria</taxon>
        <taxon>Neisseriales</taxon>
        <taxon>Leeiaceae</taxon>
        <taxon>Leeia</taxon>
    </lineage>
</organism>
<proteinExistence type="inferred from homology"/>
<evidence type="ECO:0000256" key="6">
    <source>
        <dbReference type="ARBA" id="ARBA00023235"/>
    </source>
</evidence>
<dbReference type="SUPFAM" id="SSF54534">
    <property type="entry name" value="FKBP-like"/>
    <property type="match status" value="1"/>
</dbReference>
<evidence type="ECO:0000256" key="1">
    <source>
        <dbReference type="ARBA" id="ARBA00000971"/>
    </source>
</evidence>
<sequence>MVKRGQPDTPELRAQVKDNLILVEAMAQRGAAAGLDKDANYQTQVELTRLNLLANAYVTDYMAKNPVSDAVLKAEYDKVKPDLEKEAAAAGAQYKARHILVKDEKAAKGLLAELKKGGNFAELAKKNSIDTGSAQNGGLLDYAAPGNYVKPFADALVKLKKGQYSQEVVKTQFGFHLILVEDIQAAKVPTLEEVKPQLQQQLQQQQLQNLLEEVKKSAKVE</sequence>
<gene>
    <name evidence="9" type="ORF">HF682_05520</name>
</gene>
<dbReference type="EMBL" id="JABAIM010000001">
    <property type="protein sequence ID" value="NLR74613.1"/>
    <property type="molecule type" value="Genomic_DNA"/>
</dbReference>
<dbReference type="InterPro" id="IPR027304">
    <property type="entry name" value="Trigger_fact/SurA_dom_sf"/>
</dbReference>
<dbReference type="InterPro" id="IPR000297">
    <property type="entry name" value="PPIase_PpiC"/>
</dbReference>
<keyword evidence="10" id="KW-1185">Reference proteome</keyword>
<comment type="caution">
    <text evidence="9">The sequence shown here is derived from an EMBL/GenBank/DDBJ whole genome shotgun (WGS) entry which is preliminary data.</text>
</comment>
<evidence type="ECO:0000256" key="2">
    <source>
        <dbReference type="ARBA" id="ARBA00007656"/>
    </source>
</evidence>
<dbReference type="InterPro" id="IPR050245">
    <property type="entry name" value="PrsA_foldase"/>
</dbReference>
<accession>A0A847S489</accession>
<protein>
    <recommendedName>
        <fullName evidence="3">peptidylprolyl isomerase</fullName>
        <ecNumber evidence="3">5.2.1.8</ecNumber>
    </recommendedName>
</protein>
<evidence type="ECO:0000256" key="4">
    <source>
        <dbReference type="ARBA" id="ARBA00022729"/>
    </source>
</evidence>
<dbReference type="Pfam" id="PF13616">
    <property type="entry name" value="Rotamase_3"/>
    <property type="match status" value="1"/>
</dbReference>
<evidence type="ECO:0000256" key="3">
    <source>
        <dbReference type="ARBA" id="ARBA00013194"/>
    </source>
</evidence>
<dbReference type="PANTHER" id="PTHR47245:SF1">
    <property type="entry name" value="FOLDASE PROTEIN PRSA"/>
    <property type="match status" value="1"/>
</dbReference>
<comment type="catalytic activity">
    <reaction evidence="1">
        <text>[protein]-peptidylproline (omega=180) = [protein]-peptidylproline (omega=0)</text>
        <dbReference type="Rhea" id="RHEA:16237"/>
        <dbReference type="Rhea" id="RHEA-COMP:10747"/>
        <dbReference type="Rhea" id="RHEA-COMP:10748"/>
        <dbReference type="ChEBI" id="CHEBI:83833"/>
        <dbReference type="ChEBI" id="CHEBI:83834"/>
        <dbReference type="EC" id="5.2.1.8"/>
    </reaction>
</comment>
<dbReference type="GO" id="GO:0003755">
    <property type="term" value="F:peptidyl-prolyl cis-trans isomerase activity"/>
    <property type="evidence" value="ECO:0007669"/>
    <property type="project" value="UniProtKB-KW"/>
</dbReference>
<dbReference type="PANTHER" id="PTHR47245">
    <property type="entry name" value="PEPTIDYLPROLYL ISOMERASE"/>
    <property type="match status" value="1"/>
</dbReference>
<feature type="domain" description="PpiC" evidence="8">
    <location>
        <begin position="91"/>
        <end position="182"/>
    </location>
</feature>
<keyword evidence="5 7" id="KW-0697">Rotamase</keyword>
<evidence type="ECO:0000256" key="7">
    <source>
        <dbReference type="PROSITE-ProRule" id="PRU00278"/>
    </source>
</evidence>
<dbReference type="SUPFAM" id="SSF109998">
    <property type="entry name" value="Triger factor/SurA peptide-binding domain-like"/>
    <property type="match status" value="1"/>
</dbReference>
<dbReference type="InterPro" id="IPR046357">
    <property type="entry name" value="PPIase_dom_sf"/>
</dbReference>
<evidence type="ECO:0000256" key="5">
    <source>
        <dbReference type="ARBA" id="ARBA00023110"/>
    </source>
</evidence>
<keyword evidence="6 7" id="KW-0413">Isomerase</keyword>
<dbReference type="Gene3D" id="3.10.50.40">
    <property type="match status" value="1"/>
</dbReference>
<dbReference type="PROSITE" id="PS50198">
    <property type="entry name" value="PPIC_PPIASE_2"/>
    <property type="match status" value="1"/>
</dbReference>